<dbReference type="AlphaFoldDB" id="A0A1B0DMR1"/>
<sequence>MDDKIGVPEALGKNRKPARDCIAPKRQKLEEKMKEVSAKDKDGLYAIRVLTEQKLILQKKIPPMKEKILLTPDSPLISNLVSPDVSQGTDLAAFDPINSLSKQIQEYPEFSLKCKKTVEKLRADLREKDAKVRELQAECDKSDRIIRDMIESNHRKNLELELKLRSLK</sequence>
<dbReference type="EMBL" id="AJVK01077104">
    <property type="status" value="NOT_ANNOTATED_CDS"/>
    <property type="molecule type" value="Genomic_DNA"/>
</dbReference>
<proteinExistence type="predicted"/>
<evidence type="ECO:0000313" key="2">
    <source>
        <dbReference type="Proteomes" id="UP000092462"/>
    </source>
</evidence>
<dbReference type="VEuPathDB" id="VectorBase:PPAI009653"/>
<dbReference type="EnsemblMetazoa" id="PPAI009653-RA">
    <property type="protein sequence ID" value="PPAI009653-PA"/>
    <property type="gene ID" value="PPAI009653"/>
</dbReference>
<accession>A0A1B0DMR1</accession>
<reference evidence="1" key="1">
    <citation type="submission" date="2022-08" db="UniProtKB">
        <authorList>
            <consortium name="EnsemblMetazoa"/>
        </authorList>
    </citation>
    <scope>IDENTIFICATION</scope>
    <source>
        <strain evidence="1">Israel</strain>
    </source>
</reference>
<organism evidence="1 2">
    <name type="scientific">Phlebotomus papatasi</name>
    <name type="common">Sandfly</name>
    <dbReference type="NCBI Taxonomy" id="29031"/>
    <lineage>
        <taxon>Eukaryota</taxon>
        <taxon>Metazoa</taxon>
        <taxon>Ecdysozoa</taxon>
        <taxon>Arthropoda</taxon>
        <taxon>Hexapoda</taxon>
        <taxon>Insecta</taxon>
        <taxon>Pterygota</taxon>
        <taxon>Neoptera</taxon>
        <taxon>Endopterygota</taxon>
        <taxon>Diptera</taxon>
        <taxon>Nematocera</taxon>
        <taxon>Psychodoidea</taxon>
        <taxon>Psychodidae</taxon>
        <taxon>Phlebotomus</taxon>
        <taxon>Phlebotomus</taxon>
    </lineage>
</organism>
<dbReference type="VEuPathDB" id="VectorBase:PPAPM1_012485"/>
<dbReference type="Proteomes" id="UP000092462">
    <property type="component" value="Unassembled WGS sequence"/>
</dbReference>
<evidence type="ECO:0000313" key="1">
    <source>
        <dbReference type="EnsemblMetazoa" id="PPAI009653-PA"/>
    </source>
</evidence>
<protein>
    <submittedName>
        <fullName evidence="1">Uncharacterized protein</fullName>
    </submittedName>
</protein>
<name>A0A1B0DMR1_PHLPP</name>
<keyword evidence="2" id="KW-1185">Reference proteome</keyword>